<evidence type="ECO:0000313" key="1">
    <source>
        <dbReference type="EMBL" id="KAB0267743.1"/>
    </source>
</evidence>
<accession>A0A5N3PDH1</accession>
<dbReference type="Gene3D" id="3.50.50.60">
    <property type="entry name" value="FAD/NAD(P)-binding domain"/>
    <property type="match status" value="1"/>
</dbReference>
<dbReference type="OrthoDB" id="9777740at2"/>
<dbReference type="InterPro" id="IPR036188">
    <property type="entry name" value="FAD/NAD-bd_sf"/>
</dbReference>
<organism evidence="1 2">
    <name type="scientific">Microvirga brassicacearum</name>
    <dbReference type="NCBI Taxonomy" id="2580413"/>
    <lineage>
        <taxon>Bacteria</taxon>
        <taxon>Pseudomonadati</taxon>
        <taxon>Pseudomonadota</taxon>
        <taxon>Alphaproteobacteria</taxon>
        <taxon>Hyphomicrobiales</taxon>
        <taxon>Methylobacteriaceae</taxon>
        <taxon>Microvirga</taxon>
    </lineage>
</organism>
<reference evidence="1 2" key="1">
    <citation type="journal article" date="2019" name="Microorganisms">
        <title>Genome Insights into the Novel Species Microvirga brassicacearum, a Rapeseed Endophyte with Biotechnological Potential.</title>
        <authorList>
            <person name="Jimenez-Gomez A."/>
            <person name="Saati-Santamaria Z."/>
            <person name="Igual J.M."/>
            <person name="Rivas R."/>
            <person name="Mateos P.F."/>
            <person name="Garcia-Fraile P."/>
        </authorList>
    </citation>
    <scope>NUCLEOTIDE SEQUENCE [LARGE SCALE GENOMIC DNA]</scope>
    <source>
        <strain evidence="1 2">CDVBN77</strain>
    </source>
</reference>
<dbReference type="EMBL" id="VCMV01000013">
    <property type="protein sequence ID" value="KAB0267743.1"/>
    <property type="molecule type" value="Genomic_DNA"/>
</dbReference>
<keyword evidence="2" id="KW-1185">Reference proteome</keyword>
<dbReference type="AlphaFoldDB" id="A0A5N3PDH1"/>
<proteinExistence type="predicted"/>
<protein>
    <submittedName>
        <fullName evidence="1">FAD-dependent oxidoreductase</fullName>
    </submittedName>
</protein>
<gene>
    <name evidence="1" type="ORF">FEZ63_07900</name>
</gene>
<comment type="caution">
    <text evidence="1">The sequence shown here is derived from an EMBL/GenBank/DDBJ whole genome shotgun (WGS) entry which is preliminary data.</text>
</comment>
<dbReference type="PANTHER" id="PTHR42716">
    <property type="entry name" value="L-ASPARTATE OXIDASE"/>
    <property type="match status" value="1"/>
</dbReference>
<dbReference type="GO" id="GO:0008734">
    <property type="term" value="F:L-aspartate oxidase activity"/>
    <property type="evidence" value="ECO:0007669"/>
    <property type="project" value="InterPro"/>
</dbReference>
<dbReference type="InterPro" id="IPR005288">
    <property type="entry name" value="NadB"/>
</dbReference>
<sequence length="527" mass="57853">MHTDILILGGGVGGVAAALAACSMGCRAVLVEPYDWIGGQLTSQAVPPDEHPWIETHGSTALYRAFRNGVRSHYQRYYPLTRDAAADPFLNPGGGWVSPLCHDPRVSLAVLEAMLLPHEASGRITVHRRARLIEAQAHADRVVAARIGLADGTEIVVEASYFLEATERGDLLALANVEHRTGIESASDTGEPSAAAASRPLAMQAVTIVFAMDHVDGHHVIDRPVDYDHWRNVTPPGWTGPLLSWTYPNPRTLRPTTPRFRPNIADHESHEEALRHPDLWSYRRILDRSLFTNRFFQSDVTLVNWPMNDYLEGPLLGVPDTEVHEARARALSLSLFYWLQTEAPRPNGNVGYPGLRLRPDVLGTGDGLAQAPYIRESRRLRAVTTVVEQDLAVSARGDAGAIHYRDSVGTGAYRIDLHPTTEGDPYLDVAAHPFEIPLGALIPERVDNLIAAGKTIGTTHITNGCYRVHPAEWSIGEAAGRLAAFCLQRSCDPRSVQESDLLLGDFQTLLQKAGSDLRWQGNERLPA</sequence>
<dbReference type="GO" id="GO:0009435">
    <property type="term" value="P:NAD+ biosynthetic process"/>
    <property type="evidence" value="ECO:0007669"/>
    <property type="project" value="InterPro"/>
</dbReference>
<dbReference type="Pfam" id="PF12831">
    <property type="entry name" value="FAD_oxidored"/>
    <property type="match status" value="1"/>
</dbReference>
<evidence type="ECO:0000313" key="2">
    <source>
        <dbReference type="Proteomes" id="UP000325684"/>
    </source>
</evidence>
<dbReference type="Proteomes" id="UP000325684">
    <property type="component" value="Unassembled WGS sequence"/>
</dbReference>
<dbReference type="PANTHER" id="PTHR42716:SF1">
    <property type="entry name" value="SLL0471 PROTEIN"/>
    <property type="match status" value="1"/>
</dbReference>
<name>A0A5N3PDH1_9HYPH</name>
<dbReference type="SUPFAM" id="SSF51905">
    <property type="entry name" value="FAD/NAD(P)-binding domain"/>
    <property type="match status" value="1"/>
</dbReference>